<evidence type="ECO:0000313" key="2">
    <source>
        <dbReference type="Proteomes" id="UP001500540"/>
    </source>
</evidence>
<accession>A0ABP7GI57</accession>
<evidence type="ECO:0000313" key="1">
    <source>
        <dbReference type="EMBL" id="GAA3766540.1"/>
    </source>
</evidence>
<evidence type="ECO:0008006" key="3">
    <source>
        <dbReference type="Google" id="ProtNLM"/>
    </source>
</evidence>
<dbReference type="Gene3D" id="3.40.50.1010">
    <property type="entry name" value="5'-nuclease"/>
    <property type="match status" value="1"/>
</dbReference>
<name>A0ABP7GI57_9MICO</name>
<proteinExistence type="predicted"/>
<keyword evidence="2" id="KW-1185">Reference proteome</keyword>
<reference evidence="2" key="1">
    <citation type="journal article" date="2019" name="Int. J. Syst. Evol. Microbiol.">
        <title>The Global Catalogue of Microorganisms (GCM) 10K type strain sequencing project: providing services to taxonomists for standard genome sequencing and annotation.</title>
        <authorList>
            <consortium name="The Broad Institute Genomics Platform"/>
            <consortium name="The Broad Institute Genome Sequencing Center for Infectious Disease"/>
            <person name="Wu L."/>
            <person name="Ma J."/>
        </authorList>
    </citation>
    <scope>NUCLEOTIDE SEQUENCE [LARGE SCALE GENOMIC DNA]</scope>
    <source>
        <strain evidence="2">JCM 16950</strain>
    </source>
</reference>
<dbReference type="RefSeq" id="WP_344782876.1">
    <property type="nucleotide sequence ID" value="NZ_BAABAF010000006.1"/>
</dbReference>
<comment type="caution">
    <text evidence="1">The sequence shown here is derived from an EMBL/GenBank/DDBJ whole genome shotgun (WGS) entry which is preliminary data.</text>
</comment>
<dbReference type="Proteomes" id="UP001500540">
    <property type="component" value="Unassembled WGS sequence"/>
</dbReference>
<gene>
    <name evidence="1" type="ORF">GCM10022240_18790</name>
</gene>
<dbReference type="EMBL" id="BAABAF010000006">
    <property type="protein sequence ID" value="GAA3766540.1"/>
    <property type="molecule type" value="Genomic_DNA"/>
</dbReference>
<sequence>MTRYAIDAATGLRLIQDQRTLAPGHALVGAAALRSQVMALLYRQVRAAGLDERAGTELLERLAGLKIRLLGDRGSRAQAWRYAVQDGRGQIGALEYLAVAVLQADALITQDADLIAAAAGRIPVAEYEDLFR</sequence>
<protein>
    <recommendedName>
        <fullName evidence="3">Type II toxin-antitoxin system VapC family toxin</fullName>
    </recommendedName>
</protein>
<organism evidence="1 2">
    <name type="scientific">Microbacterium kribbense</name>
    <dbReference type="NCBI Taxonomy" id="433645"/>
    <lineage>
        <taxon>Bacteria</taxon>
        <taxon>Bacillati</taxon>
        <taxon>Actinomycetota</taxon>
        <taxon>Actinomycetes</taxon>
        <taxon>Micrococcales</taxon>
        <taxon>Microbacteriaceae</taxon>
        <taxon>Microbacterium</taxon>
    </lineage>
</organism>